<feature type="region of interest" description="Disordered" evidence="10">
    <location>
        <begin position="34"/>
        <end position="57"/>
    </location>
</feature>
<keyword evidence="3" id="KW-0479">Metal-binding</keyword>
<keyword evidence="5 12" id="KW-0378">Hydrolase</keyword>
<dbReference type="SUPFAM" id="SSF48150">
    <property type="entry name" value="DNA-glycosylase"/>
    <property type="match status" value="1"/>
</dbReference>
<dbReference type="GO" id="GO:0034039">
    <property type="term" value="F:8-oxo-7,8-dihydroguanine DNA N-glycosylase activity"/>
    <property type="evidence" value="ECO:0007669"/>
    <property type="project" value="TreeGrafter"/>
</dbReference>
<dbReference type="Gene3D" id="1.10.1670.10">
    <property type="entry name" value="Helix-hairpin-Helix base-excision DNA repair enzymes (C-terminal)"/>
    <property type="match status" value="1"/>
</dbReference>
<dbReference type="Gene3D" id="1.10.340.30">
    <property type="entry name" value="Hypothetical protein, domain 2"/>
    <property type="match status" value="1"/>
</dbReference>
<dbReference type="GO" id="GO:0006284">
    <property type="term" value="P:base-excision repair"/>
    <property type="evidence" value="ECO:0007669"/>
    <property type="project" value="InterPro"/>
</dbReference>
<reference evidence="12 13" key="1">
    <citation type="journal article" date="2011" name="J. Bacteriol.">
        <title>Genome Sequence of the Probiotic Strain Bifidobacterium animalis subsp. lactis CNCM I-2494.</title>
        <authorList>
            <person name="Chervaux C."/>
            <person name="Grimaldi C."/>
            <person name="Bolotin A."/>
            <person name="Quinquis B."/>
            <person name="Legrain-Raspaud S."/>
            <person name="van Hylckama Vlieg J.E."/>
            <person name="Denariaz G."/>
            <person name="Smokvina T."/>
        </authorList>
    </citation>
    <scope>NUCLEOTIDE SEQUENCE [LARGE SCALE GENOMIC DNA]</scope>
    <source>
        <strain evidence="12 13">CNCM I-2494</strain>
    </source>
</reference>
<dbReference type="SMART" id="SM00525">
    <property type="entry name" value="FES"/>
    <property type="match status" value="1"/>
</dbReference>
<dbReference type="AlphaFoldDB" id="A0A806FNA1"/>
<gene>
    <name evidence="12" type="ORF">BALAC2494_01385</name>
</gene>
<organism evidence="12 13">
    <name type="scientific">Bifidobacterium animalis subsp. lactis CNCM I-2494</name>
    <dbReference type="NCBI Taxonomy" id="1042403"/>
    <lineage>
        <taxon>Bacteria</taxon>
        <taxon>Bacillati</taxon>
        <taxon>Actinomycetota</taxon>
        <taxon>Actinomycetes</taxon>
        <taxon>Bifidobacteriales</taxon>
        <taxon>Bifidobacteriaceae</taxon>
        <taxon>Bifidobacterium</taxon>
    </lineage>
</organism>
<evidence type="ECO:0000256" key="9">
    <source>
        <dbReference type="ARBA" id="ARBA00023295"/>
    </source>
</evidence>
<keyword evidence="8" id="KW-0234">DNA repair</keyword>
<dbReference type="PANTHER" id="PTHR42944:SF1">
    <property type="entry name" value="ADENINE DNA GLYCOSYLASE"/>
    <property type="match status" value="1"/>
</dbReference>
<dbReference type="EMBL" id="CP002915">
    <property type="protein sequence ID" value="AEK30814.1"/>
    <property type="molecule type" value="Genomic_DNA"/>
</dbReference>
<dbReference type="GO" id="GO:0051539">
    <property type="term" value="F:4 iron, 4 sulfur cluster binding"/>
    <property type="evidence" value="ECO:0007669"/>
    <property type="project" value="InterPro"/>
</dbReference>
<dbReference type="InterPro" id="IPR044298">
    <property type="entry name" value="MIG/MutY"/>
</dbReference>
<evidence type="ECO:0000256" key="3">
    <source>
        <dbReference type="ARBA" id="ARBA00022723"/>
    </source>
</evidence>
<dbReference type="Proteomes" id="UP000008394">
    <property type="component" value="Chromosome"/>
</dbReference>
<evidence type="ECO:0000256" key="7">
    <source>
        <dbReference type="ARBA" id="ARBA00023014"/>
    </source>
</evidence>
<dbReference type="GO" id="GO:0006298">
    <property type="term" value="P:mismatch repair"/>
    <property type="evidence" value="ECO:0007669"/>
    <property type="project" value="TreeGrafter"/>
</dbReference>
<dbReference type="InterPro" id="IPR003651">
    <property type="entry name" value="Endonuclease3_FeS-loop_motif"/>
</dbReference>
<evidence type="ECO:0000256" key="1">
    <source>
        <dbReference type="ARBA" id="ARBA00001966"/>
    </source>
</evidence>
<keyword evidence="4" id="KW-0227">DNA damage</keyword>
<evidence type="ECO:0000256" key="8">
    <source>
        <dbReference type="ARBA" id="ARBA00023204"/>
    </source>
</evidence>
<dbReference type="EC" id="3.2.2.-" evidence="12"/>
<dbReference type="SMART" id="SM00478">
    <property type="entry name" value="ENDO3c"/>
    <property type="match status" value="1"/>
</dbReference>
<dbReference type="InterPro" id="IPR003265">
    <property type="entry name" value="HhH-GPD_domain"/>
</dbReference>
<dbReference type="GO" id="GO:0046872">
    <property type="term" value="F:metal ion binding"/>
    <property type="evidence" value="ECO:0007669"/>
    <property type="project" value="UniProtKB-KW"/>
</dbReference>
<comment type="similarity">
    <text evidence="2">Belongs to the Nth/MutY family.</text>
</comment>
<evidence type="ECO:0000313" key="13">
    <source>
        <dbReference type="Proteomes" id="UP000008394"/>
    </source>
</evidence>
<evidence type="ECO:0000313" key="12">
    <source>
        <dbReference type="EMBL" id="AEK30814.1"/>
    </source>
</evidence>
<dbReference type="InterPro" id="IPR011257">
    <property type="entry name" value="DNA_glycosylase"/>
</dbReference>
<evidence type="ECO:0000256" key="2">
    <source>
        <dbReference type="ARBA" id="ARBA00008343"/>
    </source>
</evidence>
<dbReference type="InterPro" id="IPR023170">
    <property type="entry name" value="HhH_base_excis_C"/>
</dbReference>
<accession>A0A806FNA1</accession>
<protein>
    <submittedName>
        <fullName evidence="12">Glycosylase hydrolyzing N-glycosyl compounds</fullName>
        <ecNumber evidence="12">3.2.2.-</ecNumber>
    </submittedName>
</protein>
<comment type="cofactor">
    <cofactor evidence="1">
        <name>[4Fe-4S] cluster</name>
        <dbReference type="ChEBI" id="CHEBI:49883"/>
    </cofactor>
</comment>
<proteinExistence type="inferred from homology"/>
<dbReference type="CDD" id="cd00056">
    <property type="entry name" value="ENDO3c"/>
    <property type="match status" value="1"/>
</dbReference>
<name>A0A806FNA1_BIFAN</name>
<evidence type="ECO:0000256" key="4">
    <source>
        <dbReference type="ARBA" id="ARBA00022763"/>
    </source>
</evidence>
<dbReference type="PANTHER" id="PTHR42944">
    <property type="entry name" value="ADENINE DNA GLYCOSYLASE"/>
    <property type="match status" value="1"/>
</dbReference>
<evidence type="ECO:0000256" key="6">
    <source>
        <dbReference type="ARBA" id="ARBA00023004"/>
    </source>
</evidence>
<dbReference type="KEGG" id="bnm:BALAC2494_01385"/>
<dbReference type="GO" id="GO:0032357">
    <property type="term" value="F:oxidized purine DNA binding"/>
    <property type="evidence" value="ECO:0007669"/>
    <property type="project" value="TreeGrafter"/>
</dbReference>
<keyword evidence="6" id="KW-0408">Iron</keyword>
<dbReference type="GO" id="GO:0035485">
    <property type="term" value="F:adenine/guanine mispair binding"/>
    <property type="evidence" value="ECO:0007669"/>
    <property type="project" value="TreeGrafter"/>
</dbReference>
<feature type="domain" description="HhH-GPD" evidence="11">
    <location>
        <begin position="99"/>
        <end position="251"/>
    </location>
</feature>
<evidence type="ECO:0000256" key="5">
    <source>
        <dbReference type="ARBA" id="ARBA00022801"/>
    </source>
</evidence>
<sequence>MVTAYCGQSTVRPCRSGQSAVRCCAMVSDMADASPRTKSRKRAQATPEQTVGERRARELERSARQALRELATWWQTSARDLPWRYGRTTPWGVLVCEVMSQQTQMSRVVPYWEAWMSQWPDAASLAAAEKSEVIRAWGRLGYPRRALRLQECAEVVARDYDDRLPREYDELMALPSVGDYTASAVLSFAYGERVAVIDTNIRRALSRAFLGVESLGGSCTPLERALAWVVLPKAAEQSVLWNQAVMELGALVCTAKAPQCEQCPLQPQCEFVKAGMPGLGEKRTRPRQRFHGTDRQVRGSILQALRALPAGGALTHAQAEGLCADAVQLDRCIASLDDDGLIEILPGHAMRLPA</sequence>
<evidence type="ECO:0000259" key="11">
    <source>
        <dbReference type="SMART" id="SM00478"/>
    </source>
</evidence>
<keyword evidence="9 12" id="KW-0326">Glycosidase</keyword>
<dbReference type="GO" id="GO:0000701">
    <property type="term" value="F:purine-specific mismatch base pair DNA N-glycosylase activity"/>
    <property type="evidence" value="ECO:0007669"/>
    <property type="project" value="TreeGrafter"/>
</dbReference>
<evidence type="ECO:0000256" key="10">
    <source>
        <dbReference type="SAM" id="MobiDB-lite"/>
    </source>
</evidence>
<dbReference type="Pfam" id="PF00730">
    <property type="entry name" value="HhH-GPD"/>
    <property type="match status" value="1"/>
</dbReference>
<keyword evidence="7" id="KW-0411">Iron-sulfur</keyword>